<organism evidence="5">
    <name type="scientific">Ananas comosus var. bracteatus</name>
    <name type="common">red pineapple</name>
    <dbReference type="NCBI Taxonomy" id="296719"/>
    <lineage>
        <taxon>Eukaryota</taxon>
        <taxon>Viridiplantae</taxon>
        <taxon>Streptophyta</taxon>
        <taxon>Embryophyta</taxon>
        <taxon>Tracheophyta</taxon>
        <taxon>Spermatophyta</taxon>
        <taxon>Magnoliopsida</taxon>
        <taxon>Liliopsida</taxon>
        <taxon>Poales</taxon>
        <taxon>Bromeliaceae</taxon>
        <taxon>Bromelioideae</taxon>
        <taxon>Ananas</taxon>
    </lineage>
</organism>
<evidence type="ECO:0000256" key="3">
    <source>
        <dbReference type="ARBA" id="ARBA00022801"/>
    </source>
</evidence>
<proteinExistence type="inferred from homology"/>
<evidence type="ECO:0000313" key="5">
    <source>
        <dbReference type="EMBL" id="CAD1824003.1"/>
    </source>
</evidence>
<keyword evidence="3" id="KW-0378">Hydrolase</keyword>
<gene>
    <name evidence="5" type="ORF">CB5_LOCUS7214</name>
</gene>
<dbReference type="AlphaFoldDB" id="A0A6V7NZJ0"/>
<dbReference type="InterPro" id="IPR003653">
    <property type="entry name" value="Peptidase_C48_C"/>
</dbReference>
<feature type="domain" description="Ubiquitin-like protease family profile" evidence="4">
    <location>
        <begin position="68"/>
        <end position="229"/>
    </location>
</feature>
<dbReference type="SUPFAM" id="SSF54001">
    <property type="entry name" value="Cysteine proteinases"/>
    <property type="match status" value="1"/>
</dbReference>
<accession>A0A6V7NZJ0</accession>
<evidence type="ECO:0000256" key="1">
    <source>
        <dbReference type="ARBA" id="ARBA00005234"/>
    </source>
</evidence>
<reference evidence="5" key="1">
    <citation type="submission" date="2020-07" db="EMBL/GenBank/DDBJ databases">
        <authorList>
            <person name="Lin J."/>
        </authorList>
    </citation>
    <scope>NUCLEOTIDE SEQUENCE</scope>
</reference>
<dbReference type="GO" id="GO:0008234">
    <property type="term" value="F:cysteine-type peptidase activity"/>
    <property type="evidence" value="ECO:0007669"/>
    <property type="project" value="InterPro"/>
</dbReference>
<comment type="similarity">
    <text evidence="1">Belongs to the peptidase C48 family.</text>
</comment>
<dbReference type="Gene3D" id="3.40.395.10">
    <property type="entry name" value="Adenoviral Proteinase, Chain A"/>
    <property type="match status" value="1"/>
</dbReference>
<protein>
    <recommendedName>
        <fullName evidence="4">Ubiquitin-like protease family profile domain-containing protein</fullName>
    </recommendedName>
</protein>
<dbReference type="InterPro" id="IPR038765">
    <property type="entry name" value="Papain-like_cys_pep_sf"/>
</dbReference>
<sequence>MSMFHPAILRHIFLGEIHVPPLLQVAKSSAPQDLKYYGKRELPKEDQERIKNVLTSTTNAIRVPSKNINIERSDFVDLTSHIAFVSSDVIDAYQHILKEAEGQRCIYSTTFLYQTIGTAIVADILLNDLTEREISKAKYWFIPLFDFDHWHLLALISKKESTSTSRPLKTLNTTLCDFVENFLQNNLPDLFRRRETHPVDWEKINMEDIPMQDQSNDCAIFILAYEEYLQKRWNMDIPSLICFDGNCIGASRWMHC</sequence>
<dbReference type="GO" id="GO:0006508">
    <property type="term" value="P:proteolysis"/>
    <property type="evidence" value="ECO:0007669"/>
    <property type="project" value="UniProtKB-KW"/>
</dbReference>
<evidence type="ECO:0000256" key="2">
    <source>
        <dbReference type="ARBA" id="ARBA00022670"/>
    </source>
</evidence>
<keyword evidence="2" id="KW-0645">Protease</keyword>
<dbReference type="PROSITE" id="PS50600">
    <property type="entry name" value="ULP_PROTEASE"/>
    <property type="match status" value="1"/>
</dbReference>
<name>A0A6V7NZJ0_ANACO</name>
<evidence type="ECO:0000259" key="4">
    <source>
        <dbReference type="PROSITE" id="PS50600"/>
    </source>
</evidence>
<dbReference type="EMBL" id="LR862143">
    <property type="protein sequence ID" value="CAD1824003.1"/>
    <property type="molecule type" value="Genomic_DNA"/>
</dbReference>
<dbReference type="Pfam" id="PF02902">
    <property type="entry name" value="Peptidase_C48"/>
    <property type="match status" value="1"/>
</dbReference>